<comment type="caution">
    <text evidence="2">The sequence shown here is derived from an EMBL/GenBank/DDBJ whole genome shotgun (WGS) entry which is preliminary data.</text>
</comment>
<evidence type="ECO:0000313" key="2">
    <source>
        <dbReference type="EMBL" id="KAF6418686.1"/>
    </source>
</evidence>
<gene>
    <name evidence="2" type="ORF">HJG63_008734</name>
</gene>
<keyword evidence="3" id="KW-1185">Reference proteome</keyword>
<proteinExistence type="predicted"/>
<sequence length="130" mass="14242">MQPGHMRCGGGGRASPPAPQRDPAPSCPDAVTKSREKLCFLIRASAPKFRRGRARALTSRRDRRKCQGRGLRFPSSLLGFHTGRRSDDHHRHFSLSAFPTASPEGTGPTRCCSMRSSLANHNAPDEGIKH</sequence>
<dbReference type="Proteomes" id="UP000593571">
    <property type="component" value="Unassembled WGS sequence"/>
</dbReference>
<evidence type="ECO:0000256" key="1">
    <source>
        <dbReference type="SAM" id="MobiDB-lite"/>
    </source>
</evidence>
<feature type="compositionally biased region" description="Pro residues" evidence="1">
    <location>
        <begin position="16"/>
        <end position="26"/>
    </location>
</feature>
<evidence type="ECO:0000313" key="3">
    <source>
        <dbReference type="Proteomes" id="UP000593571"/>
    </source>
</evidence>
<reference evidence="2 3" key="1">
    <citation type="journal article" date="2020" name="Nature">
        <title>Six reference-quality genomes reveal evolution of bat adaptations.</title>
        <authorList>
            <person name="Jebb D."/>
            <person name="Huang Z."/>
            <person name="Pippel M."/>
            <person name="Hughes G.M."/>
            <person name="Lavrichenko K."/>
            <person name="Devanna P."/>
            <person name="Winkler S."/>
            <person name="Jermiin L.S."/>
            <person name="Skirmuntt E.C."/>
            <person name="Katzourakis A."/>
            <person name="Burkitt-Gray L."/>
            <person name="Ray D.A."/>
            <person name="Sullivan K.A.M."/>
            <person name="Roscito J.G."/>
            <person name="Kirilenko B.M."/>
            <person name="Davalos L.M."/>
            <person name="Corthals A.P."/>
            <person name="Power M.L."/>
            <person name="Jones G."/>
            <person name="Ransome R.D."/>
            <person name="Dechmann D.K.N."/>
            <person name="Locatelli A.G."/>
            <person name="Puechmaille S.J."/>
            <person name="Fedrigo O."/>
            <person name="Jarvis E.D."/>
            <person name="Hiller M."/>
            <person name="Vernes S.C."/>
            <person name="Myers E.W."/>
            <person name="Teeling E.C."/>
        </authorList>
    </citation>
    <scope>NUCLEOTIDE SEQUENCE [LARGE SCALE GENOMIC DNA]</scope>
    <source>
        <strain evidence="2">MRouAeg1</strain>
        <tissue evidence="2">Muscle</tissue>
    </source>
</reference>
<organism evidence="2 3">
    <name type="scientific">Rousettus aegyptiacus</name>
    <name type="common">Egyptian fruit bat</name>
    <name type="synonym">Pteropus aegyptiacus</name>
    <dbReference type="NCBI Taxonomy" id="9407"/>
    <lineage>
        <taxon>Eukaryota</taxon>
        <taxon>Metazoa</taxon>
        <taxon>Chordata</taxon>
        <taxon>Craniata</taxon>
        <taxon>Vertebrata</taxon>
        <taxon>Euteleostomi</taxon>
        <taxon>Mammalia</taxon>
        <taxon>Eutheria</taxon>
        <taxon>Laurasiatheria</taxon>
        <taxon>Chiroptera</taxon>
        <taxon>Yinpterochiroptera</taxon>
        <taxon>Pteropodoidea</taxon>
        <taxon>Pteropodidae</taxon>
        <taxon>Rousettinae</taxon>
        <taxon>Rousettus</taxon>
    </lineage>
</organism>
<name>A0A7J8D6M9_ROUAE</name>
<protein>
    <submittedName>
        <fullName evidence="2">Uncharacterized protein</fullName>
    </submittedName>
</protein>
<dbReference type="AlphaFoldDB" id="A0A7J8D6M9"/>
<feature type="region of interest" description="Disordered" evidence="1">
    <location>
        <begin position="52"/>
        <end position="71"/>
    </location>
</feature>
<dbReference type="EMBL" id="JACASE010000013">
    <property type="protein sequence ID" value="KAF6418686.1"/>
    <property type="molecule type" value="Genomic_DNA"/>
</dbReference>
<feature type="region of interest" description="Disordered" evidence="1">
    <location>
        <begin position="1"/>
        <end position="30"/>
    </location>
</feature>
<accession>A0A7J8D6M9</accession>